<keyword evidence="7" id="KW-0808">Transferase</keyword>
<dbReference type="OrthoDB" id="5287468at2"/>
<dbReference type="Gene3D" id="3.50.50.60">
    <property type="entry name" value="FAD/NAD(P)-binding domain"/>
    <property type="match status" value="1"/>
</dbReference>
<dbReference type="AlphaFoldDB" id="B8GS75"/>
<dbReference type="PRINTS" id="PR00368">
    <property type="entry name" value="FADPNR"/>
</dbReference>
<dbReference type="Pfam" id="PF12831">
    <property type="entry name" value="FAD_oxidored"/>
    <property type="match status" value="1"/>
</dbReference>
<gene>
    <name evidence="7" type="ordered locus">Tgr7_1696</name>
</gene>
<evidence type="ECO:0000256" key="2">
    <source>
        <dbReference type="ARBA" id="ARBA00022576"/>
    </source>
</evidence>
<dbReference type="eggNOG" id="COG0404">
    <property type="taxonomic scope" value="Bacteria"/>
</dbReference>
<dbReference type="GO" id="GO:0016491">
    <property type="term" value="F:oxidoreductase activity"/>
    <property type="evidence" value="ECO:0007669"/>
    <property type="project" value="UniProtKB-KW"/>
</dbReference>
<dbReference type="InterPro" id="IPR006222">
    <property type="entry name" value="GCVT_N"/>
</dbReference>
<keyword evidence="3" id="KW-0560">Oxidoreductase</keyword>
<sequence>MAKRLPARDGEWIDRSRTLRFSFEGREYSAFAGDTISSALLANGVRVLGRSFKYHRPRGVFSAANHDSNVLLQSDSDFNIRGDVTAVADGMRLSAINTQGGLDKDRGRFLDRLSPLLPVGFYYKTFHRPKALFPFWENQIRKRAGLGRIDTQWPELRLPKRHGFCDLLVVGAGPSGLSAAIAAAESGARVWLVDENARAGGSLNDRQDGALRDQLLARLADLPNLTFLPDTVAAGWYADHYVPLVTPKGLIRLRARAVIVAGGVYEQPAVFRNNDLPGVMLASAALRLARRYGVAACESAVILAANSDAYRNALELKALGIPVKAIVDLDAPETRGDLHDQVRAAGIAVHGRSTVYSAEGEGLLQAVTVCALDAEGRAKPETAQRIDCDGLLMSVGYAPAAPILYQSGTRMVFAEIPGQFVPEQLPPGVFACGRVNGVFDLDARVADGAAAAGEALAHLGMQAGPTARPGRSSERMSHPWPVFPHPKGKNFVDLDEDLQLKDLERAAAEGFDNIELLKRYSTVGMGPSQGKHANMNAVRILARLNKQSIGATGTTTARPFYHPVPIKHLAGRRLRPERRTPMHGWHRDHGAVFMPAGHWQRPKYYGPASEAEAIRAEVMAVREGVGLIDVSTLGKVEVFGPDAARFMDQLYTLKLSTVKQGMTRYALMVDEAGVVIDDGVCARWGEEHFYVSTTTTGAEAIFRQMQRMIGEWNLKVDVVNRTSQLASMNIAGPLTRDVLQPLTDVDLSQAAFPFLGARQGRVAGVPAWLFRVGFVGELGFEIHVPAAQALHVWEALMEAGASRGIRPFGVEAQRQLRLEKGHLIVGQDTDGTSSPFDANMAWAVKFDKPFFQGKRSLQILKERAANRLVGFRLPGSHPGPIPRECHLVIHDDDIAGRVTSIGYSPSLKAWVGLAMVDKTLADAAQLSIRVEGAVIIQADVVPTPFYDPEGLRQKPETAGEVNA</sequence>
<dbReference type="InterPro" id="IPR036188">
    <property type="entry name" value="FAD/NAD-bd_sf"/>
</dbReference>
<dbReference type="Gene3D" id="3.10.20.440">
    <property type="entry name" value="2Fe-2S iron-sulphur cluster binding domain, sarcosine oxidase, alpha subunit, N-terminal domain"/>
    <property type="match status" value="1"/>
</dbReference>
<dbReference type="STRING" id="396588.Tgr7_1696"/>
<dbReference type="InterPro" id="IPR042204">
    <property type="entry name" value="2Fe-2S-bd_N"/>
</dbReference>
<dbReference type="InterPro" id="IPR027266">
    <property type="entry name" value="TrmE/GcvT-like"/>
</dbReference>
<evidence type="ECO:0000259" key="5">
    <source>
        <dbReference type="Pfam" id="PF08669"/>
    </source>
</evidence>
<feature type="domain" description="SoxA A3" evidence="6">
    <location>
        <begin position="487"/>
        <end position="571"/>
    </location>
</feature>
<dbReference type="KEGG" id="tgr:Tgr7_1696"/>
<keyword evidence="8" id="KW-1185">Reference proteome</keyword>
<dbReference type="Pfam" id="PF17806">
    <property type="entry name" value="SO_alpha_A3"/>
    <property type="match status" value="1"/>
</dbReference>
<reference evidence="7 8" key="1">
    <citation type="journal article" date="2011" name="Stand. Genomic Sci.">
        <title>Complete genome sequence of 'Thioalkalivibrio sulfidophilus' HL-EbGr7.</title>
        <authorList>
            <person name="Muyzer G."/>
            <person name="Sorokin D.Y."/>
            <person name="Mavromatis K."/>
            <person name="Lapidus A."/>
            <person name="Clum A."/>
            <person name="Ivanova N."/>
            <person name="Pati A."/>
            <person name="d'Haeseleer P."/>
            <person name="Woyke T."/>
            <person name="Kyrpides N.C."/>
        </authorList>
    </citation>
    <scope>NUCLEOTIDE SEQUENCE [LARGE SCALE GENOMIC DNA]</scope>
    <source>
        <strain evidence="7 8">HL-EbGR7</strain>
    </source>
</reference>
<dbReference type="Gene3D" id="3.30.1360.120">
    <property type="entry name" value="Probable tRNA modification gtpase trme, domain 1"/>
    <property type="match status" value="1"/>
</dbReference>
<protein>
    <submittedName>
        <fullName evidence="7">Glycine cleavage T protein (Aminomethyl transferase)</fullName>
    </submittedName>
</protein>
<dbReference type="InterPro" id="IPR028896">
    <property type="entry name" value="GcvT/YgfZ/DmdA"/>
</dbReference>
<dbReference type="InterPro" id="IPR041854">
    <property type="entry name" value="BFD-like_2Fe2S-bd_dom_sf"/>
</dbReference>
<evidence type="ECO:0000256" key="3">
    <source>
        <dbReference type="ARBA" id="ARBA00023002"/>
    </source>
</evidence>
<evidence type="ECO:0000259" key="6">
    <source>
        <dbReference type="Pfam" id="PF17806"/>
    </source>
</evidence>
<evidence type="ECO:0000256" key="1">
    <source>
        <dbReference type="ARBA" id="ARBA00008609"/>
    </source>
</evidence>
<dbReference type="EMBL" id="CP001339">
    <property type="protein sequence ID" value="ACL72779.1"/>
    <property type="molecule type" value="Genomic_DNA"/>
</dbReference>
<dbReference type="InterPro" id="IPR029043">
    <property type="entry name" value="GcvT/YgfZ_C"/>
</dbReference>
<dbReference type="Pfam" id="PF01571">
    <property type="entry name" value="GCV_T"/>
    <property type="match status" value="1"/>
</dbReference>
<dbReference type="SUPFAM" id="SSF103025">
    <property type="entry name" value="Folate-binding domain"/>
    <property type="match status" value="1"/>
</dbReference>
<evidence type="ECO:0000313" key="7">
    <source>
        <dbReference type="EMBL" id="ACL72779.1"/>
    </source>
</evidence>
<dbReference type="GO" id="GO:0008483">
    <property type="term" value="F:transaminase activity"/>
    <property type="evidence" value="ECO:0007669"/>
    <property type="project" value="UniProtKB-KW"/>
</dbReference>
<keyword evidence="2" id="KW-0032">Aminotransferase</keyword>
<dbReference type="SUPFAM" id="SSF51905">
    <property type="entry name" value="FAD/NAD(P)-binding domain"/>
    <property type="match status" value="1"/>
</dbReference>
<feature type="domain" description="GCVT N-terminal" evidence="4">
    <location>
        <begin position="582"/>
        <end position="848"/>
    </location>
</feature>
<dbReference type="HOGENOM" id="CLU_011963_0_0_6"/>
<dbReference type="PANTHER" id="PTHR43757">
    <property type="entry name" value="AMINOMETHYLTRANSFERASE"/>
    <property type="match status" value="1"/>
</dbReference>
<dbReference type="Pfam" id="PF13510">
    <property type="entry name" value="Fer2_4"/>
    <property type="match status" value="1"/>
</dbReference>
<organism evidence="7 8">
    <name type="scientific">Thioalkalivibrio sulfidiphilus (strain HL-EbGR7)</name>
    <dbReference type="NCBI Taxonomy" id="396588"/>
    <lineage>
        <taxon>Bacteria</taxon>
        <taxon>Pseudomonadati</taxon>
        <taxon>Pseudomonadota</taxon>
        <taxon>Gammaproteobacteria</taxon>
        <taxon>Chromatiales</taxon>
        <taxon>Ectothiorhodospiraceae</taxon>
        <taxon>Thioalkalivibrio</taxon>
    </lineage>
</organism>
<feature type="domain" description="Aminomethyltransferase C-terminal" evidence="5">
    <location>
        <begin position="867"/>
        <end position="947"/>
    </location>
</feature>
<evidence type="ECO:0000313" key="8">
    <source>
        <dbReference type="Proteomes" id="UP000002383"/>
    </source>
</evidence>
<accession>B8GS75</accession>
<name>B8GS75_THISH</name>
<dbReference type="Gene3D" id="1.10.10.1100">
    <property type="entry name" value="BFD-like [2Fe-2S]-binding domain"/>
    <property type="match status" value="1"/>
</dbReference>
<dbReference type="InterPro" id="IPR041117">
    <property type="entry name" value="SoxA_A3"/>
</dbReference>
<proteinExistence type="inferred from homology"/>
<dbReference type="RefSeq" id="WP_012638262.1">
    <property type="nucleotide sequence ID" value="NC_011901.1"/>
</dbReference>
<dbReference type="eggNOG" id="COG0446">
    <property type="taxonomic scope" value="Bacteria"/>
</dbReference>
<dbReference type="SUPFAM" id="SSF101790">
    <property type="entry name" value="Aminomethyltransferase beta-barrel domain"/>
    <property type="match status" value="1"/>
</dbReference>
<evidence type="ECO:0000259" key="4">
    <source>
        <dbReference type="Pfam" id="PF01571"/>
    </source>
</evidence>
<dbReference type="Pfam" id="PF08669">
    <property type="entry name" value="GCV_T_C"/>
    <property type="match status" value="1"/>
</dbReference>
<dbReference type="PANTHER" id="PTHR43757:SF2">
    <property type="entry name" value="AMINOMETHYLTRANSFERASE, MITOCHONDRIAL"/>
    <property type="match status" value="1"/>
</dbReference>
<comment type="similarity">
    <text evidence="1">Belongs to the GcvT family.</text>
</comment>
<dbReference type="InterPro" id="IPR013977">
    <property type="entry name" value="GcvT_C"/>
</dbReference>
<dbReference type="Proteomes" id="UP000002383">
    <property type="component" value="Chromosome"/>
</dbReference>
<dbReference type="PRINTS" id="PR00469">
    <property type="entry name" value="PNDRDTASEII"/>
</dbReference>